<dbReference type="WBParaSite" id="DME_0000532901-mRNA-1">
    <property type="protein sequence ID" value="DME_0000532901-mRNA-1"/>
    <property type="gene ID" value="DME_0000532901"/>
</dbReference>
<proteinExistence type="predicted"/>
<dbReference type="EMBL" id="UYYG01001177">
    <property type="protein sequence ID" value="VDN59155.1"/>
    <property type="molecule type" value="Genomic_DNA"/>
</dbReference>
<gene>
    <name evidence="2" type="ORF">DME_LOCUS9128</name>
</gene>
<organism evidence="3 5">
    <name type="scientific">Dracunculus medinensis</name>
    <name type="common">Guinea worm</name>
    <dbReference type="NCBI Taxonomy" id="318479"/>
    <lineage>
        <taxon>Eukaryota</taxon>
        <taxon>Metazoa</taxon>
        <taxon>Ecdysozoa</taxon>
        <taxon>Nematoda</taxon>
        <taxon>Chromadorea</taxon>
        <taxon>Rhabditida</taxon>
        <taxon>Spirurina</taxon>
        <taxon>Dracunculoidea</taxon>
        <taxon>Dracunculidae</taxon>
        <taxon>Dracunculus</taxon>
    </lineage>
</organism>
<evidence type="ECO:0000256" key="1">
    <source>
        <dbReference type="SAM" id="Phobius"/>
    </source>
</evidence>
<keyword evidence="1" id="KW-0812">Transmembrane</keyword>
<accession>A0A0N4UDC9</accession>
<keyword evidence="1" id="KW-0472">Membrane</keyword>
<reference evidence="5" key="1">
    <citation type="submission" date="2017-02" db="UniProtKB">
        <authorList>
            <consortium name="WormBaseParasite"/>
        </authorList>
    </citation>
    <scope>IDENTIFICATION</scope>
</reference>
<dbReference type="Proteomes" id="UP000274756">
    <property type="component" value="Unassembled WGS sequence"/>
</dbReference>
<protein>
    <submittedName>
        <fullName evidence="2 5">Uncharacterized protein</fullName>
    </submittedName>
</protein>
<reference evidence="2 4" key="2">
    <citation type="submission" date="2018-11" db="EMBL/GenBank/DDBJ databases">
        <authorList>
            <consortium name="Pathogen Informatics"/>
        </authorList>
    </citation>
    <scope>NUCLEOTIDE SEQUENCE [LARGE SCALE GENOMIC DNA]</scope>
</reference>
<name>A0A0N4UDC9_DRAME</name>
<keyword evidence="1" id="KW-1133">Transmembrane helix</keyword>
<evidence type="ECO:0000313" key="2">
    <source>
        <dbReference type="EMBL" id="VDN59155.1"/>
    </source>
</evidence>
<dbReference type="AlphaFoldDB" id="A0A0N4UDC9"/>
<dbReference type="Proteomes" id="UP000038040">
    <property type="component" value="Unplaced"/>
</dbReference>
<feature type="transmembrane region" description="Helical" evidence="1">
    <location>
        <begin position="21"/>
        <end position="48"/>
    </location>
</feature>
<evidence type="ECO:0000313" key="4">
    <source>
        <dbReference type="Proteomes" id="UP000274756"/>
    </source>
</evidence>
<evidence type="ECO:0000313" key="3">
    <source>
        <dbReference type="Proteomes" id="UP000038040"/>
    </source>
</evidence>
<evidence type="ECO:0000313" key="5">
    <source>
        <dbReference type="WBParaSite" id="DME_0000532901-mRNA-1"/>
    </source>
</evidence>
<keyword evidence="4" id="KW-1185">Reference proteome</keyword>
<sequence length="197" mass="22363">MLTAMIIINYEINANNNKNSACIGVILFLIVLLICVPICFFICCYKLFPGLFPKISHLKRIGYVSDRRQTTHVPTSSTGRVQEKSQITTTKRDATISSLAPTQPSKESEYAAMQFDESHILRLKKEAEGVHASKEGSKLDVDIFKSVKKSGVDQRTLISDYIKSMDEKALQQPKRSVYIEQKLKRFDFDVKDHNAMK</sequence>